<dbReference type="EMBL" id="BGZK01000467">
    <property type="protein sequence ID" value="GBP45282.1"/>
    <property type="molecule type" value="Genomic_DNA"/>
</dbReference>
<dbReference type="Proteomes" id="UP000299102">
    <property type="component" value="Unassembled WGS sequence"/>
</dbReference>
<evidence type="ECO:0000313" key="1">
    <source>
        <dbReference type="EMBL" id="GBP45282.1"/>
    </source>
</evidence>
<evidence type="ECO:0000313" key="2">
    <source>
        <dbReference type="Proteomes" id="UP000299102"/>
    </source>
</evidence>
<protein>
    <submittedName>
        <fullName evidence="1">Uncharacterized protein</fullName>
    </submittedName>
</protein>
<keyword evidence="2" id="KW-1185">Reference proteome</keyword>
<reference evidence="1 2" key="1">
    <citation type="journal article" date="2019" name="Commun. Biol.">
        <title>The bagworm genome reveals a unique fibroin gene that provides high tensile strength.</title>
        <authorList>
            <person name="Kono N."/>
            <person name="Nakamura H."/>
            <person name="Ohtoshi R."/>
            <person name="Tomita M."/>
            <person name="Numata K."/>
            <person name="Arakawa K."/>
        </authorList>
    </citation>
    <scope>NUCLEOTIDE SEQUENCE [LARGE SCALE GENOMIC DNA]</scope>
</reference>
<accession>A0A4C1W415</accession>
<comment type="caution">
    <text evidence="1">The sequence shown here is derived from an EMBL/GenBank/DDBJ whole genome shotgun (WGS) entry which is preliminary data.</text>
</comment>
<sequence length="105" mass="12010">MYATPVSRRGQPATSRGPTDLTNSLFNLIHAQTSCTKTSPQNAPYVAFLANRLFGWRMRFRDELSYIPSHSTIIYRLLVAERSFSHMACTLSFQNNLLKAHRLTF</sequence>
<dbReference type="AlphaFoldDB" id="A0A4C1W415"/>
<name>A0A4C1W415_EUMVA</name>
<gene>
    <name evidence="1" type="ORF">EVAR_29030_1</name>
</gene>
<proteinExistence type="predicted"/>
<organism evidence="1 2">
    <name type="scientific">Eumeta variegata</name>
    <name type="common">Bagworm moth</name>
    <name type="synonym">Eumeta japonica</name>
    <dbReference type="NCBI Taxonomy" id="151549"/>
    <lineage>
        <taxon>Eukaryota</taxon>
        <taxon>Metazoa</taxon>
        <taxon>Ecdysozoa</taxon>
        <taxon>Arthropoda</taxon>
        <taxon>Hexapoda</taxon>
        <taxon>Insecta</taxon>
        <taxon>Pterygota</taxon>
        <taxon>Neoptera</taxon>
        <taxon>Endopterygota</taxon>
        <taxon>Lepidoptera</taxon>
        <taxon>Glossata</taxon>
        <taxon>Ditrysia</taxon>
        <taxon>Tineoidea</taxon>
        <taxon>Psychidae</taxon>
        <taxon>Oiketicinae</taxon>
        <taxon>Eumeta</taxon>
    </lineage>
</organism>